<dbReference type="AlphaFoldDB" id="W9NZG2"/>
<proteinExistence type="predicted"/>
<dbReference type="HOGENOM" id="CLU_2527527_0_0_1"/>
<organism evidence="2">
    <name type="scientific">Fusarium oxysporum f. sp. pisi HDV247</name>
    <dbReference type="NCBI Taxonomy" id="1080344"/>
    <lineage>
        <taxon>Eukaryota</taxon>
        <taxon>Fungi</taxon>
        <taxon>Dikarya</taxon>
        <taxon>Ascomycota</taxon>
        <taxon>Pezizomycotina</taxon>
        <taxon>Sordariomycetes</taxon>
        <taxon>Hypocreomycetidae</taxon>
        <taxon>Hypocreales</taxon>
        <taxon>Nectriaceae</taxon>
        <taxon>Fusarium</taxon>
        <taxon>Fusarium oxysporum species complex</taxon>
    </lineage>
</organism>
<sequence>MPILSDDEVRVLATEVKKQRIEIDALKNIISVPFISAAALDTINTNTAPLNESGDNSDDKSQASVPRSEDRVNTVTIRKTRPSL</sequence>
<dbReference type="Proteomes" id="UP000030751">
    <property type="component" value="Unassembled WGS sequence"/>
</dbReference>
<gene>
    <name evidence="2" type="ORF">FOVG_10166</name>
</gene>
<accession>W9NZG2</accession>
<evidence type="ECO:0000313" key="2">
    <source>
        <dbReference type="EMBL" id="EXA38198.1"/>
    </source>
</evidence>
<reference evidence="2" key="1">
    <citation type="submission" date="2011-10" db="EMBL/GenBank/DDBJ databases">
        <title>The Genome Sequence of Fusarium oxysporum HDV247.</title>
        <authorList>
            <consortium name="The Broad Institute Genome Sequencing Platform"/>
            <person name="Ma L.-J."/>
            <person name="Gale L.R."/>
            <person name="Schwartz D.C."/>
            <person name="Zhou S."/>
            <person name="Corby-Kistler H."/>
            <person name="Young S.K."/>
            <person name="Zeng Q."/>
            <person name="Gargeya S."/>
            <person name="Fitzgerald M."/>
            <person name="Haas B."/>
            <person name="Abouelleil A."/>
            <person name="Alvarado L."/>
            <person name="Arachchi H.M."/>
            <person name="Berlin A."/>
            <person name="Brown A."/>
            <person name="Chapman S.B."/>
            <person name="Chen Z."/>
            <person name="Dunbar C."/>
            <person name="Freedman E."/>
            <person name="Gearin G."/>
            <person name="Goldberg J."/>
            <person name="Griggs A."/>
            <person name="Gujja S."/>
            <person name="Heiman D."/>
            <person name="Howarth C."/>
            <person name="Larson L."/>
            <person name="Lui A."/>
            <person name="MacDonald P.J.P."/>
            <person name="Montmayeur A."/>
            <person name="Murphy C."/>
            <person name="Neiman D."/>
            <person name="Pearson M."/>
            <person name="Priest M."/>
            <person name="Roberts A."/>
            <person name="Saif S."/>
            <person name="Shea T."/>
            <person name="Shenoy N."/>
            <person name="Sisk P."/>
            <person name="Stolte C."/>
            <person name="Sykes S."/>
            <person name="Wortman J."/>
            <person name="Nusbaum C."/>
            <person name="Birren B."/>
        </authorList>
    </citation>
    <scope>NUCLEOTIDE SEQUENCE [LARGE SCALE GENOMIC DNA]</scope>
    <source>
        <strain evidence="2">HDV247</strain>
    </source>
</reference>
<dbReference type="EMBL" id="JH650974">
    <property type="protein sequence ID" value="EXA38198.1"/>
    <property type="molecule type" value="Genomic_DNA"/>
</dbReference>
<evidence type="ECO:0000256" key="1">
    <source>
        <dbReference type="SAM" id="MobiDB-lite"/>
    </source>
</evidence>
<feature type="compositionally biased region" description="Basic and acidic residues" evidence="1">
    <location>
        <begin position="57"/>
        <end position="72"/>
    </location>
</feature>
<name>W9NZG2_FUSOX</name>
<feature type="region of interest" description="Disordered" evidence="1">
    <location>
        <begin position="46"/>
        <end position="84"/>
    </location>
</feature>
<protein>
    <submittedName>
        <fullName evidence="2">Uncharacterized protein</fullName>
    </submittedName>
</protein>
<reference evidence="2" key="2">
    <citation type="submission" date="2012-05" db="EMBL/GenBank/DDBJ databases">
        <title>Annotation of the Genome Sequence of Fusarium oxysporum HDV247.</title>
        <authorList>
            <consortium name="The Broad Institute Genomics Platform"/>
            <person name="Ma L.-J."/>
            <person name="Corby-Kistler H."/>
            <person name="Broz K."/>
            <person name="Gale L.R."/>
            <person name="Jonkers W."/>
            <person name="O'Donnell K."/>
            <person name="Ploetz R."/>
            <person name="Steinberg C."/>
            <person name="Schwartz D.C."/>
            <person name="VanEtten H."/>
            <person name="Zhou S."/>
            <person name="Young S.K."/>
            <person name="Zeng Q."/>
            <person name="Gargeya S."/>
            <person name="Fitzgerald M."/>
            <person name="Abouelleil A."/>
            <person name="Alvarado L."/>
            <person name="Chapman S.B."/>
            <person name="Gainer-Dewar J."/>
            <person name="Goldberg J."/>
            <person name="Griggs A."/>
            <person name="Gujja S."/>
            <person name="Hansen M."/>
            <person name="Howarth C."/>
            <person name="Imamovic A."/>
            <person name="Ireland A."/>
            <person name="Larimer J."/>
            <person name="McCowan C."/>
            <person name="Murphy C."/>
            <person name="Pearson M."/>
            <person name="Poon T.W."/>
            <person name="Priest M."/>
            <person name="Roberts A."/>
            <person name="Saif S."/>
            <person name="Shea T."/>
            <person name="Sykes S."/>
            <person name="Wortman J."/>
            <person name="Nusbaum C."/>
            <person name="Birren B."/>
        </authorList>
    </citation>
    <scope>NUCLEOTIDE SEQUENCE</scope>
    <source>
        <strain evidence="2">HDV247</strain>
    </source>
</reference>